<dbReference type="RefSeq" id="XP_018185050.1">
    <property type="nucleotide sequence ID" value="XM_018331348.1"/>
</dbReference>
<sequence length="149" mass="16201">MESIGPDEGSFNMIGTVRGAKMACSAIWTWFAVTSRAATAVVGEARRCVERTGERWKDLDSERCRLSETAKCEPTASSSARSQSASRLPYARLCLLQSLGERAALVTSLEPLIVTPQKQCVAAAALVADASMGKDLGSIRRFYFFDRSQ</sequence>
<evidence type="ECO:0000313" key="2">
    <source>
        <dbReference type="Proteomes" id="UP000076632"/>
    </source>
</evidence>
<keyword evidence="2" id="KW-1185">Reference proteome</keyword>
<gene>
    <name evidence="1" type="ORF">L228DRAFT_241714</name>
</gene>
<name>A0A164ZTK2_XYLHT</name>
<dbReference type="GeneID" id="28896485"/>
<dbReference type="InParanoid" id="A0A164ZTK2"/>
<dbReference type="AlphaFoldDB" id="A0A164ZTK2"/>
<dbReference type="Proteomes" id="UP000076632">
    <property type="component" value="Unassembled WGS sequence"/>
</dbReference>
<protein>
    <submittedName>
        <fullName evidence="1">Uncharacterized protein</fullName>
    </submittedName>
</protein>
<evidence type="ECO:0000313" key="1">
    <source>
        <dbReference type="EMBL" id="KZF19495.1"/>
    </source>
</evidence>
<accession>A0A164ZTK2</accession>
<dbReference type="EMBL" id="KV407466">
    <property type="protein sequence ID" value="KZF19495.1"/>
    <property type="molecule type" value="Genomic_DNA"/>
</dbReference>
<proteinExistence type="predicted"/>
<reference evidence="1 2" key="1">
    <citation type="journal article" date="2016" name="Fungal Biol.">
        <title>The genome of Xylona heveae provides a window into fungal endophytism.</title>
        <authorList>
            <person name="Gazis R."/>
            <person name="Kuo A."/>
            <person name="Riley R."/>
            <person name="LaButti K."/>
            <person name="Lipzen A."/>
            <person name="Lin J."/>
            <person name="Amirebrahimi M."/>
            <person name="Hesse C.N."/>
            <person name="Spatafora J.W."/>
            <person name="Henrissat B."/>
            <person name="Hainaut M."/>
            <person name="Grigoriev I.V."/>
            <person name="Hibbett D.S."/>
        </authorList>
    </citation>
    <scope>NUCLEOTIDE SEQUENCE [LARGE SCALE GENOMIC DNA]</scope>
    <source>
        <strain evidence="1 2">TC161</strain>
    </source>
</reference>
<organism evidence="1 2">
    <name type="scientific">Xylona heveae (strain CBS 132557 / TC161)</name>
    <dbReference type="NCBI Taxonomy" id="1328760"/>
    <lineage>
        <taxon>Eukaryota</taxon>
        <taxon>Fungi</taxon>
        <taxon>Dikarya</taxon>
        <taxon>Ascomycota</taxon>
        <taxon>Pezizomycotina</taxon>
        <taxon>Xylonomycetes</taxon>
        <taxon>Xylonales</taxon>
        <taxon>Xylonaceae</taxon>
        <taxon>Xylona</taxon>
    </lineage>
</organism>